<dbReference type="AlphaFoldDB" id="A0A6A3AS64"/>
<reference evidence="1" key="1">
    <citation type="submission" date="2019-09" db="EMBL/GenBank/DDBJ databases">
        <title>Draft genome information of white flower Hibiscus syriacus.</title>
        <authorList>
            <person name="Kim Y.-M."/>
        </authorList>
    </citation>
    <scope>NUCLEOTIDE SEQUENCE [LARGE SCALE GENOMIC DNA]</scope>
    <source>
        <strain evidence="1">YM2019G1</strain>
    </source>
</reference>
<name>A0A6A3AS64_HIBSY</name>
<organism evidence="1 2">
    <name type="scientific">Hibiscus syriacus</name>
    <name type="common">Rose of Sharon</name>
    <dbReference type="NCBI Taxonomy" id="106335"/>
    <lineage>
        <taxon>Eukaryota</taxon>
        <taxon>Viridiplantae</taxon>
        <taxon>Streptophyta</taxon>
        <taxon>Embryophyta</taxon>
        <taxon>Tracheophyta</taxon>
        <taxon>Spermatophyta</taxon>
        <taxon>Magnoliopsida</taxon>
        <taxon>eudicotyledons</taxon>
        <taxon>Gunneridae</taxon>
        <taxon>Pentapetalae</taxon>
        <taxon>rosids</taxon>
        <taxon>malvids</taxon>
        <taxon>Malvales</taxon>
        <taxon>Malvaceae</taxon>
        <taxon>Malvoideae</taxon>
        <taxon>Hibiscus</taxon>
    </lineage>
</organism>
<proteinExistence type="predicted"/>
<keyword evidence="2" id="KW-1185">Reference proteome</keyword>
<evidence type="ECO:0000313" key="1">
    <source>
        <dbReference type="EMBL" id="KAE8707126.1"/>
    </source>
</evidence>
<protein>
    <submittedName>
        <fullName evidence="1">Uncharacterized protein</fullName>
    </submittedName>
</protein>
<accession>A0A6A3AS64</accession>
<evidence type="ECO:0000313" key="2">
    <source>
        <dbReference type="Proteomes" id="UP000436088"/>
    </source>
</evidence>
<sequence>MSSLKCFNRAYISTKLCYLGRRLPTAIAVHRCRRRGKLTPFESFSTMDTNPGFFWLKEGLSAGDLRRNISVSLSPATIGVLGTLTS</sequence>
<dbReference type="EMBL" id="VEPZ02000966">
    <property type="protein sequence ID" value="KAE8707126.1"/>
    <property type="molecule type" value="Genomic_DNA"/>
</dbReference>
<gene>
    <name evidence="1" type="ORF">F3Y22_tig00110387pilonHSYRG00918</name>
</gene>
<comment type="caution">
    <text evidence="1">The sequence shown here is derived from an EMBL/GenBank/DDBJ whole genome shotgun (WGS) entry which is preliminary data.</text>
</comment>
<dbReference type="Proteomes" id="UP000436088">
    <property type="component" value="Unassembled WGS sequence"/>
</dbReference>